<dbReference type="EMBL" id="VDMD01000006">
    <property type="protein sequence ID" value="TRM64971.1"/>
    <property type="molecule type" value="Genomic_DNA"/>
</dbReference>
<proteinExistence type="predicted"/>
<evidence type="ECO:0000313" key="2">
    <source>
        <dbReference type="EMBL" id="TRM64971.1"/>
    </source>
</evidence>
<sequence>MFALHFSAPCLRVLGFVVCSLSMYGTALVGIRDEPATLRELARQEQMRERRLAKKAARKREIEAERVALAKNKLAQVEIKKVRAARKMERARERRGELGRKKTCARTTTRVSVAADDDLSSEAFELCTISKRQSTDATLVRRSVHFATEDEGLATFYTVDECDSKDVFDLADEDEERVPLISAGVTARQQQGPHARLAALIGSTPVITIKNGYSRQTRKLTRKLHWKHVQ</sequence>
<name>A0A550CJJ1_9AGAR</name>
<dbReference type="Proteomes" id="UP000320762">
    <property type="component" value="Unassembled WGS sequence"/>
</dbReference>
<keyword evidence="1" id="KW-0175">Coiled coil</keyword>
<feature type="coiled-coil region" evidence="1">
    <location>
        <begin position="67"/>
        <end position="94"/>
    </location>
</feature>
<evidence type="ECO:0000256" key="1">
    <source>
        <dbReference type="SAM" id="Coils"/>
    </source>
</evidence>
<dbReference type="AlphaFoldDB" id="A0A550CJJ1"/>
<organism evidence="2 3">
    <name type="scientific">Schizophyllum amplum</name>
    <dbReference type="NCBI Taxonomy" id="97359"/>
    <lineage>
        <taxon>Eukaryota</taxon>
        <taxon>Fungi</taxon>
        <taxon>Dikarya</taxon>
        <taxon>Basidiomycota</taxon>
        <taxon>Agaricomycotina</taxon>
        <taxon>Agaricomycetes</taxon>
        <taxon>Agaricomycetidae</taxon>
        <taxon>Agaricales</taxon>
        <taxon>Schizophyllaceae</taxon>
        <taxon>Schizophyllum</taxon>
    </lineage>
</organism>
<gene>
    <name evidence="2" type="ORF">BD626DRAFT_567829</name>
</gene>
<reference evidence="2 3" key="1">
    <citation type="journal article" date="2019" name="New Phytol.">
        <title>Comparative genomics reveals unique wood-decay strategies and fruiting body development in the Schizophyllaceae.</title>
        <authorList>
            <person name="Almasi E."/>
            <person name="Sahu N."/>
            <person name="Krizsan K."/>
            <person name="Balint B."/>
            <person name="Kovacs G.M."/>
            <person name="Kiss B."/>
            <person name="Cseklye J."/>
            <person name="Drula E."/>
            <person name="Henrissat B."/>
            <person name="Nagy I."/>
            <person name="Chovatia M."/>
            <person name="Adam C."/>
            <person name="LaButti K."/>
            <person name="Lipzen A."/>
            <person name="Riley R."/>
            <person name="Grigoriev I.V."/>
            <person name="Nagy L.G."/>
        </authorList>
    </citation>
    <scope>NUCLEOTIDE SEQUENCE [LARGE SCALE GENOMIC DNA]</scope>
    <source>
        <strain evidence="2 3">NL-1724</strain>
    </source>
</reference>
<keyword evidence="3" id="KW-1185">Reference proteome</keyword>
<protein>
    <submittedName>
        <fullName evidence="2">Uncharacterized protein</fullName>
    </submittedName>
</protein>
<evidence type="ECO:0000313" key="3">
    <source>
        <dbReference type="Proteomes" id="UP000320762"/>
    </source>
</evidence>
<comment type="caution">
    <text evidence="2">The sequence shown here is derived from an EMBL/GenBank/DDBJ whole genome shotgun (WGS) entry which is preliminary data.</text>
</comment>
<accession>A0A550CJJ1</accession>